<dbReference type="Proteomes" id="UP000176998">
    <property type="component" value="Unassembled WGS sequence"/>
</dbReference>
<proteinExistence type="predicted"/>
<dbReference type="RefSeq" id="XP_022470108.1">
    <property type="nucleotide sequence ID" value="XM_022623355.1"/>
</dbReference>
<feature type="region of interest" description="Disordered" evidence="1">
    <location>
        <begin position="30"/>
        <end position="59"/>
    </location>
</feature>
<dbReference type="EMBL" id="MJBS01000132">
    <property type="protein sequence ID" value="OHE92940.1"/>
    <property type="molecule type" value="Genomic_DNA"/>
</dbReference>
<evidence type="ECO:0000313" key="2">
    <source>
        <dbReference type="EMBL" id="OHE92940.1"/>
    </source>
</evidence>
<evidence type="ECO:0000256" key="1">
    <source>
        <dbReference type="SAM" id="MobiDB-lite"/>
    </source>
</evidence>
<protein>
    <submittedName>
        <fullName evidence="2">Uncharacterized protein</fullName>
    </submittedName>
</protein>
<name>A0A1G4AUU0_9PEZI</name>
<sequence>MCSYAGADWLGRLEQTRHWSEDECVCEDDKDKKGEREDELGKTKGRERGTDCKDTVDGGRGYGREAMMLGRWRRS</sequence>
<feature type="compositionally biased region" description="Basic and acidic residues" evidence="1">
    <location>
        <begin position="30"/>
        <end position="57"/>
    </location>
</feature>
<dbReference type="AlphaFoldDB" id="A0A1G4AUU0"/>
<accession>A0A1G4AUU0</accession>
<organism evidence="2 3">
    <name type="scientific">Colletotrichum orchidophilum</name>
    <dbReference type="NCBI Taxonomy" id="1209926"/>
    <lineage>
        <taxon>Eukaryota</taxon>
        <taxon>Fungi</taxon>
        <taxon>Dikarya</taxon>
        <taxon>Ascomycota</taxon>
        <taxon>Pezizomycotina</taxon>
        <taxon>Sordariomycetes</taxon>
        <taxon>Hypocreomycetidae</taxon>
        <taxon>Glomerellales</taxon>
        <taxon>Glomerellaceae</taxon>
        <taxon>Colletotrichum</taxon>
    </lineage>
</organism>
<gene>
    <name evidence="2" type="ORF">CORC01_11733</name>
</gene>
<dbReference type="GeneID" id="34564865"/>
<comment type="caution">
    <text evidence="2">The sequence shown here is derived from an EMBL/GenBank/DDBJ whole genome shotgun (WGS) entry which is preliminary data.</text>
</comment>
<evidence type="ECO:0000313" key="3">
    <source>
        <dbReference type="Proteomes" id="UP000176998"/>
    </source>
</evidence>
<keyword evidence="3" id="KW-1185">Reference proteome</keyword>
<reference evidence="2 3" key="1">
    <citation type="submission" date="2016-09" db="EMBL/GenBank/DDBJ databases">
        <authorList>
            <person name="Capua I."/>
            <person name="De Benedictis P."/>
            <person name="Joannis T."/>
            <person name="Lombin L.H."/>
            <person name="Cattoli G."/>
        </authorList>
    </citation>
    <scope>NUCLEOTIDE SEQUENCE [LARGE SCALE GENOMIC DNA]</scope>
    <source>
        <strain evidence="2 3">IMI 309357</strain>
    </source>
</reference>